<evidence type="ECO:0000256" key="8">
    <source>
        <dbReference type="ARBA" id="ARBA00022679"/>
    </source>
</evidence>
<organism evidence="15 16">
    <name type="scientific">Micropruina glycogenica</name>
    <dbReference type="NCBI Taxonomy" id="75385"/>
    <lineage>
        <taxon>Bacteria</taxon>
        <taxon>Bacillati</taxon>
        <taxon>Actinomycetota</taxon>
        <taxon>Actinomycetes</taxon>
        <taxon>Propionibacteriales</taxon>
        <taxon>Nocardioidaceae</taxon>
        <taxon>Micropruina</taxon>
    </lineage>
</organism>
<feature type="domain" description="Ribosomal RNA small subunit methyltransferase E PUA-like" evidence="14">
    <location>
        <begin position="21"/>
        <end position="52"/>
    </location>
</feature>
<dbReference type="AlphaFoldDB" id="A0A2N9JCA3"/>
<evidence type="ECO:0000256" key="9">
    <source>
        <dbReference type="ARBA" id="ARBA00022691"/>
    </source>
</evidence>
<dbReference type="Pfam" id="PF20260">
    <property type="entry name" value="PUA_4"/>
    <property type="match status" value="1"/>
</dbReference>
<keyword evidence="7 12" id="KW-0489">Methyltransferase</keyword>
<dbReference type="PANTHER" id="PTHR30027">
    <property type="entry name" value="RIBOSOMAL RNA SMALL SUBUNIT METHYLTRANSFERASE E"/>
    <property type="match status" value="1"/>
</dbReference>
<keyword evidence="8 12" id="KW-0808">Transferase</keyword>
<keyword evidence="9 12" id="KW-0949">S-adenosyl-L-methionine</keyword>
<comment type="function">
    <text evidence="10 12">Specifically methylates the N3 position of the uracil ring of uridine 1498 (m3U1498) in 16S rRNA. Acts on the fully assembled 30S ribosomal subunit.</text>
</comment>
<evidence type="ECO:0000313" key="16">
    <source>
        <dbReference type="Proteomes" id="UP000238164"/>
    </source>
</evidence>
<dbReference type="InterPro" id="IPR046886">
    <property type="entry name" value="RsmE_MTase_dom"/>
</dbReference>
<dbReference type="InterPro" id="IPR046887">
    <property type="entry name" value="RsmE_PUA-like"/>
</dbReference>
<accession>A0A2N9JCA3</accession>
<dbReference type="InterPro" id="IPR015947">
    <property type="entry name" value="PUA-like_sf"/>
</dbReference>
<dbReference type="SUPFAM" id="SSF88697">
    <property type="entry name" value="PUA domain-like"/>
    <property type="match status" value="1"/>
</dbReference>
<sequence length="243" mass="26231">MTDAMFLADLDDPRVGDQVAVTGDEGRHAAIVRRIRKGEVVLVSDGIGTAIRGPVLTSDVNGLVVEVAEVLTAEPRTVRYTVVQALAKGDRSELALEMLTELGVDEVVPWQSTRSVVKWPPDKVERALARWRSIVREATKQSRRFRVPRVSPPLTTAELALRVPEPALTLVLHEGATEWISQVTPPVEGEVMLIVGPEGGLTPEELELFAEAGGRQVLVADGVLRTSTAGTVALAQLQALERA</sequence>
<dbReference type="SUPFAM" id="SSF75217">
    <property type="entry name" value="alpha/beta knot"/>
    <property type="match status" value="1"/>
</dbReference>
<evidence type="ECO:0000256" key="10">
    <source>
        <dbReference type="ARBA" id="ARBA00025699"/>
    </source>
</evidence>
<dbReference type="EMBL" id="LT985188">
    <property type="protein sequence ID" value="SPD85752.1"/>
    <property type="molecule type" value="Genomic_DNA"/>
</dbReference>
<evidence type="ECO:0000256" key="5">
    <source>
        <dbReference type="ARBA" id="ARBA00022490"/>
    </source>
</evidence>
<evidence type="ECO:0000256" key="3">
    <source>
        <dbReference type="ARBA" id="ARBA00012328"/>
    </source>
</evidence>
<dbReference type="Pfam" id="PF04452">
    <property type="entry name" value="Methyltrans_RNA"/>
    <property type="match status" value="1"/>
</dbReference>
<dbReference type="GO" id="GO:0070042">
    <property type="term" value="F:rRNA (uridine-N3-)-methyltransferase activity"/>
    <property type="evidence" value="ECO:0007669"/>
    <property type="project" value="TreeGrafter"/>
</dbReference>
<keyword evidence="16" id="KW-1185">Reference proteome</keyword>
<gene>
    <name evidence="15" type="primary">rsmE</name>
    <name evidence="15" type="ORF">MPLG2_0716</name>
</gene>
<dbReference type="PANTHER" id="PTHR30027:SF3">
    <property type="entry name" value="16S RRNA (URACIL(1498)-N(3))-METHYLTRANSFERASE"/>
    <property type="match status" value="1"/>
</dbReference>
<dbReference type="Gene3D" id="3.40.1280.10">
    <property type="match status" value="1"/>
</dbReference>
<dbReference type="NCBIfam" id="TIGR00046">
    <property type="entry name" value="RsmE family RNA methyltransferase"/>
    <property type="match status" value="1"/>
</dbReference>
<dbReference type="KEGG" id="mgg:MPLG2_0716"/>
<evidence type="ECO:0000259" key="13">
    <source>
        <dbReference type="Pfam" id="PF04452"/>
    </source>
</evidence>
<feature type="domain" description="Ribosomal RNA small subunit methyltransferase E methyltransferase" evidence="13">
    <location>
        <begin position="77"/>
        <end position="238"/>
    </location>
</feature>
<evidence type="ECO:0000256" key="1">
    <source>
        <dbReference type="ARBA" id="ARBA00004496"/>
    </source>
</evidence>
<dbReference type="Gene3D" id="2.40.240.20">
    <property type="entry name" value="Hypothetical PUA domain-like, domain 1"/>
    <property type="match status" value="1"/>
</dbReference>
<dbReference type="InterPro" id="IPR029026">
    <property type="entry name" value="tRNA_m1G_MTases_N"/>
</dbReference>
<evidence type="ECO:0000256" key="12">
    <source>
        <dbReference type="PIRNR" id="PIRNR015601"/>
    </source>
</evidence>
<dbReference type="RefSeq" id="WP_408632048.1">
    <property type="nucleotide sequence ID" value="NZ_BAAAGO010000028.1"/>
</dbReference>
<reference evidence="15 16" key="1">
    <citation type="submission" date="2018-02" db="EMBL/GenBank/DDBJ databases">
        <authorList>
            <person name="Cohen D.B."/>
            <person name="Kent A.D."/>
        </authorList>
    </citation>
    <scope>NUCLEOTIDE SEQUENCE [LARGE SCALE GENOMIC DNA]</scope>
    <source>
        <strain evidence="15">1</strain>
    </source>
</reference>
<keyword evidence="5 12" id="KW-0963">Cytoplasm</keyword>
<evidence type="ECO:0000256" key="4">
    <source>
        <dbReference type="ARBA" id="ARBA00013673"/>
    </source>
</evidence>
<evidence type="ECO:0000313" key="15">
    <source>
        <dbReference type="EMBL" id="SPD85752.1"/>
    </source>
</evidence>
<protein>
    <recommendedName>
        <fullName evidence="4 12">Ribosomal RNA small subunit methyltransferase E</fullName>
        <ecNumber evidence="3 12">2.1.1.193</ecNumber>
    </recommendedName>
</protein>
<keyword evidence="6 12" id="KW-0698">rRNA processing</keyword>
<dbReference type="Proteomes" id="UP000238164">
    <property type="component" value="Chromosome 1"/>
</dbReference>
<comment type="subcellular location">
    <subcellularLocation>
        <location evidence="1 12">Cytoplasm</location>
    </subcellularLocation>
</comment>
<dbReference type="GO" id="GO:0005737">
    <property type="term" value="C:cytoplasm"/>
    <property type="evidence" value="ECO:0007669"/>
    <property type="project" value="UniProtKB-SubCell"/>
</dbReference>
<evidence type="ECO:0000256" key="7">
    <source>
        <dbReference type="ARBA" id="ARBA00022603"/>
    </source>
</evidence>
<dbReference type="InterPro" id="IPR006700">
    <property type="entry name" value="RsmE"/>
</dbReference>
<evidence type="ECO:0000259" key="14">
    <source>
        <dbReference type="Pfam" id="PF20260"/>
    </source>
</evidence>
<evidence type="ECO:0000256" key="6">
    <source>
        <dbReference type="ARBA" id="ARBA00022552"/>
    </source>
</evidence>
<dbReference type="InterPro" id="IPR029028">
    <property type="entry name" value="Alpha/beta_knot_MTases"/>
</dbReference>
<dbReference type="NCBIfam" id="NF008693">
    <property type="entry name" value="PRK11713.2-3"/>
    <property type="match status" value="1"/>
</dbReference>
<proteinExistence type="inferred from homology"/>
<evidence type="ECO:0000256" key="11">
    <source>
        <dbReference type="ARBA" id="ARBA00047944"/>
    </source>
</evidence>
<dbReference type="CDD" id="cd18084">
    <property type="entry name" value="RsmE-like"/>
    <property type="match status" value="1"/>
</dbReference>
<comment type="similarity">
    <text evidence="2 12">Belongs to the RNA methyltransferase RsmE family.</text>
</comment>
<name>A0A2N9JCA3_9ACTN</name>
<dbReference type="PIRSF" id="PIRSF015601">
    <property type="entry name" value="MTase_slr0722"/>
    <property type="match status" value="1"/>
</dbReference>
<dbReference type="EC" id="2.1.1.193" evidence="3 12"/>
<dbReference type="GO" id="GO:0070475">
    <property type="term" value="P:rRNA base methylation"/>
    <property type="evidence" value="ECO:0007669"/>
    <property type="project" value="TreeGrafter"/>
</dbReference>
<evidence type="ECO:0000256" key="2">
    <source>
        <dbReference type="ARBA" id="ARBA00005528"/>
    </source>
</evidence>
<comment type="catalytic activity">
    <reaction evidence="11 12">
        <text>uridine(1498) in 16S rRNA + S-adenosyl-L-methionine = N(3)-methyluridine(1498) in 16S rRNA + S-adenosyl-L-homocysteine + H(+)</text>
        <dbReference type="Rhea" id="RHEA:42920"/>
        <dbReference type="Rhea" id="RHEA-COMP:10283"/>
        <dbReference type="Rhea" id="RHEA-COMP:10284"/>
        <dbReference type="ChEBI" id="CHEBI:15378"/>
        <dbReference type="ChEBI" id="CHEBI:57856"/>
        <dbReference type="ChEBI" id="CHEBI:59789"/>
        <dbReference type="ChEBI" id="CHEBI:65315"/>
        <dbReference type="ChEBI" id="CHEBI:74502"/>
        <dbReference type="EC" id="2.1.1.193"/>
    </reaction>
</comment>